<proteinExistence type="predicted"/>
<name>A0A0B6Y4M4_9EUPU</name>
<accession>A0A0B6Y4M4</accession>
<reference evidence="2" key="1">
    <citation type="submission" date="2014-12" db="EMBL/GenBank/DDBJ databases">
        <title>Insight into the proteome of Arion vulgaris.</title>
        <authorList>
            <person name="Aradska J."/>
            <person name="Bulat T."/>
            <person name="Smidak R."/>
            <person name="Sarate P."/>
            <person name="Gangsoo J."/>
            <person name="Sialana F."/>
            <person name="Bilban M."/>
            <person name="Lubec G."/>
        </authorList>
    </citation>
    <scope>NUCLEOTIDE SEQUENCE</scope>
    <source>
        <tissue evidence="2">Skin</tissue>
    </source>
</reference>
<evidence type="ECO:0000256" key="1">
    <source>
        <dbReference type="SAM" id="MobiDB-lite"/>
    </source>
</evidence>
<sequence length="114" mass="12491">GAVMHPPRTPLTDVKNKQSRVSAGRGGLPRKLSIDSCPRLDILSQHRTDTPKREECNPKSRKSCFAVFNIPNDVDACENRAVGITVPQAIQEEPEMSQVLSRDISQFSTASTSS</sequence>
<dbReference type="EMBL" id="HACG01003931">
    <property type="protein sequence ID" value="CEK50796.1"/>
    <property type="molecule type" value="Transcribed_RNA"/>
</dbReference>
<feature type="non-terminal residue" evidence="2">
    <location>
        <position position="114"/>
    </location>
</feature>
<feature type="region of interest" description="Disordered" evidence="1">
    <location>
        <begin position="1"/>
        <end position="32"/>
    </location>
</feature>
<feature type="region of interest" description="Disordered" evidence="1">
    <location>
        <begin position="94"/>
        <end position="114"/>
    </location>
</feature>
<evidence type="ECO:0000313" key="2">
    <source>
        <dbReference type="EMBL" id="CEK50796.1"/>
    </source>
</evidence>
<protein>
    <submittedName>
        <fullName evidence="2">Uncharacterized protein</fullName>
    </submittedName>
</protein>
<gene>
    <name evidence="2" type="primary">ORF11695</name>
</gene>
<feature type="compositionally biased region" description="Polar residues" evidence="1">
    <location>
        <begin position="98"/>
        <end position="114"/>
    </location>
</feature>
<organism evidence="2">
    <name type="scientific">Arion vulgaris</name>
    <dbReference type="NCBI Taxonomy" id="1028688"/>
    <lineage>
        <taxon>Eukaryota</taxon>
        <taxon>Metazoa</taxon>
        <taxon>Spiralia</taxon>
        <taxon>Lophotrochozoa</taxon>
        <taxon>Mollusca</taxon>
        <taxon>Gastropoda</taxon>
        <taxon>Heterobranchia</taxon>
        <taxon>Euthyneura</taxon>
        <taxon>Panpulmonata</taxon>
        <taxon>Eupulmonata</taxon>
        <taxon>Stylommatophora</taxon>
        <taxon>Helicina</taxon>
        <taxon>Arionoidea</taxon>
        <taxon>Arionidae</taxon>
        <taxon>Arion</taxon>
    </lineage>
</organism>
<dbReference type="AlphaFoldDB" id="A0A0B6Y4M4"/>
<feature type="non-terminal residue" evidence="2">
    <location>
        <position position="1"/>
    </location>
</feature>